<gene>
    <name evidence="2" type="ORF">K1I41_08045</name>
</gene>
<evidence type="ECO:0000256" key="1">
    <source>
        <dbReference type="SAM" id="SignalP"/>
    </source>
</evidence>
<feature type="chain" id="PRO_5045463173" evidence="1">
    <location>
        <begin position="22"/>
        <end position="2083"/>
    </location>
</feature>
<protein>
    <submittedName>
        <fullName evidence="2">T9SS type B sorting domain-containing protein</fullName>
    </submittedName>
</protein>
<dbReference type="NCBIfam" id="TIGR04131">
    <property type="entry name" value="Bac_Flav_CTERM"/>
    <property type="match status" value="1"/>
</dbReference>
<name>A0ABX8V8Z8_9FLAO</name>
<proteinExistence type="predicted"/>
<dbReference type="InterPro" id="IPR026341">
    <property type="entry name" value="T9SS_type_B"/>
</dbReference>
<feature type="signal peptide" evidence="1">
    <location>
        <begin position="1"/>
        <end position="21"/>
    </location>
</feature>
<dbReference type="Proteomes" id="UP000825381">
    <property type="component" value="Chromosome"/>
</dbReference>
<accession>A0ABX8V8Z8</accession>
<keyword evidence="3" id="KW-1185">Reference proteome</keyword>
<reference evidence="2 3" key="1">
    <citation type="submission" date="2021-07" db="EMBL/GenBank/DDBJ databases">
        <title>Flavobacterium WSW3-B6 sp.nov, isolated from seaweed.</title>
        <authorList>
            <person name="Muhammad N."/>
            <person name="Ho H."/>
            <person name="Lee Y.-J."/>
            <person name="Nguyen T."/>
            <person name="Ho J."/>
            <person name="Kim S.-G."/>
        </authorList>
    </citation>
    <scope>NUCLEOTIDE SEQUENCE [LARGE SCALE GENOMIC DNA]</scope>
    <source>
        <strain evidence="2 3">WSW3-B6</strain>
    </source>
</reference>
<sequence length="2083" mass="226675">MNNIKYLFLSIFIFSSVTIFAQSNTADGMEPFCAGGDTLTFSNTTNSDPADPDSAADSYGCLGSEPNPAWFFMQIGESGDLEFNLSQENAAGTGLDVDFILWGPFGGPPPIFGPENLNDDTEVDCSYSASATETVNIDGANAGEYYVILITNFSNQSGQINLTQTNTGEPGAGTTNCDIVCPLSLGEDFTLCPGNSSTIIVATIEDATSYEWFMDGDVIADETGQSLTVSEAGTYSVVVNKPGCVADATASVTITEPDPIPINDPLDITICAVGEPPYTFNLSQNNEYILNGLNPLFYPITFHTSEFDAIEGISPVFPATTVENYPAEDGTVMWLRIEDFTSGCSTFRSFTLFANPAPEPGEPSDMQACDIDNSGDEEFDLTEQDAAVFGDQDPTEFTITYHPTEEDADDNTAEIMNPETYVTGSTTIFVRLTSNEDEDCYNITSFDIIVTPTPEVDAPADQFACSDTGYALPVLSQGNYYTETNGGGTLLAEGTIITTTQTIFVYAESNTTPNNCTDEENFTVTIYDQPVVDTPADVFACESYTLPVLTVGNYYTGADGSGTLLNAGDEITTTQDIYIYADSGDTNTPCTDQHQYTIQIDTPPTLLPATALEECDDNFDSFTTFNLVPAGLEVTDGQPGFEISYHETFEAADFGTSPIDTPANYSAITGEIYIRVTPVGNTTNCRSIQPLTLTVYPRPTIPNVTDYVQCDVNNSPDGQETFDLTTKDSEVTLDIATISAEYYTSQANAQAGTNPITNPESYTNTESPETIWVAAVSDFGCRSVSSFDLIVNPLPVINPALDTFFSCEEIPGEGQFDTIEIDAAITQGAAGYSIRYYQTLAGAEGGGNNNLSSPFTSPTTTIYARVEDDLTSCIIITPVELEVIPAPIAPALAPLEECDFNLDNVAPFNLDPVIQNITNTLGNVSVTIHETQADANFAANAIPNTNNYTNIVDDTQTLYVRVQSTQTECFDIVPLQLIVHPVPEATTPEDYEICDNGTNDTDGIAIFDLSTRNEEILGDIDPLAFTITYYENQTAAQAGTNPITTASNYASTTTTVYARVTNNTTGCYDIVPLELIVNPLPVVNNPLPYTLCDENNPGDEQETFDLTTQYPLIVDDQNGIAITFHDTFEEAQLGDNPIPNPEAYQNQATVQTLFTRVTIEDTGCYRIVLLDIRVEPLPVLYVDNVDEELTVLCDEDGDGITFFNLDATLGDLINNGQNLEVSFHLTPEDALNNLNPITNTNNYPNITPFADVVYIRVANTLTGCTNSEAYALPLTVVPSPQVPDLEDITQCDDEDDNGQDNQALFDLTQQNQTIIDGLDPAIPDVIIHYFESEAAARNGAPRITTPANYTGTHEQTIWVRVEDPVTECFGISNFQLFLNQPLLLTTPSILTLCNSELPNDATETFDLTVKDEEILGPFGIGQGYTVTYYESEADQETGAAIPDPTQYENTDNAQTLYVTVTSTDGCESYTTLTIKVLPLPTPNQEPDALVLCDDNNSPDGEEEFNLFDAEADIRNNDPTTIITYYETEADAQNAENPIADPSAYQSATNSVWVRVAANTGNPDDQVCYQIVELPLIVNPLPVLGENGTIAPNAYCEENTDGQHTFILNEHLPFILIGEDPEDYTIRFYLDQAALDAGTALPNQYTNISTPQTILVWVENNTTGCINTAPLTLYVEEAATAFPITPGQLDTCDYDGTNDGQTTIDLTQIETQVLGGQDPLDYDVDYYENQDDAITDTNPIADPSTYINTIAGGQTIWVRVTNESTISRCYDITSIDITIEAIPEPIIQGGTLCVDYDTQEVLNPVVMDTGLDDSHTFIWYLNGEEITGATESTYIAQAVGSYSVEAISAGGCISDPIDPVTVDQSGPASEIQTSYTVSNAFSDEQTITITTTGYGEYEYQLDFGPWQTSNIFTDVSPGLHEVRIRDIGACSEHIVTLTDVSIIDYPRFFTPNADGYNDTWNIYGLSSQGGAEIYIFDRYGKLIKQISSQGEGWDGTYNGNPLPADDYWFTVTFVETQVQTFEITAADIKTKTTEEGEEIKYYVVPGTSIEIPVTQEQIDQLPIEITGDAQPVTREFKAHFSMKR</sequence>
<dbReference type="RefSeq" id="WP_220639851.1">
    <property type="nucleotide sequence ID" value="NZ_CP080429.1"/>
</dbReference>
<evidence type="ECO:0000313" key="3">
    <source>
        <dbReference type="Proteomes" id="UP000825381"/>
    </source>
</evidence>
<keyword evidence="1" id="KW-0732">Signal</keyword>
<evidence type="ECO:0000313" key="2">
    <source>
        <dbReference type="EMBL" id="QYJ67506.1"/>
    </source>
</evidence>
<dbReference type="EMBL" id="CP080429">
    <property type="protein sequence ID" value="QYJ67506.1"/>
    <property type="molecule type" value="Genomic_DNA"/>
</dbReference>
<organism evidence="2 3">
    <name type="scientific">Flavobacterium litorale</name>
    <dbReference type="NCBI Taxonomy" id="2856519"/>
    <lineage>
        <taxon>Bacteria</taxon>
        <taxon>Pseudomonadati</taxon>
        <taxon>Bacteroidota</taxon>
        <taxon>Flavobacteriia</taxon>
        <taxon>Flavobacteriales</taxon>
        <taxon>Flavobacteriaceae</taxon>
        <taxon>Flavobacterium</taxon>
    </lineage>
</organism>
<dbReference type="Pfam" id="PF13585">
    <property type="entry name" value="CHU_C"/>
    <property type="match status" value="1"/>
</dbReference>